<protein>
    <submittedName>
        <fullName evidence="2">Hydrogenase</fullName>
    </submittedName>
</protein>
<accession>A0A8T3VQP6</accession>
<reference evidence="2" key="1">
    <citation type="submission" date="2019-04" db="EMBL/GenBank/DDBJ databases">
        <title>Evolution of Biomass-Degrading Anaerobic Consortia Revealed by Metagenomics.</title>
        <authorList>
            <person name="Peng X."/>
        </authorList>
    </citation>
    <scope>NUCLEOTIDE SEQUENCE</scope>
    <source>
        <strain evidence="2">SIG14</strain>
    </source>
</reference>
<evidence type="ECO:0000313" key="3">
    <source>
        <dbReference type="Proteomes" id="UP000732619"/>
    </source>
</evidence>
<sequence length="85" mass="9458">MNDEKGMRVLTSLVALGIFVVAGLAAFYQSILALPLAIIGLIFVPFILVQNKEKYAHLAENLEKIAFIITFLIICITFICLYKPI</sequence>
<keyword evidence="1" id="KW-0812">Transmembrane</keyword>
<dbReference type="Proteomes" id="UP000732619">
    <property type="component" value="Unassembled WGS sequence"/>
</dbReference>
<feature type="transmembrane region" description="Helical" evidence="1">
    <location>
        <begin position="65"/>
        <end position="84"/>
    </location>
</feature>
<dbReference type="AlphaFoldDB" id="A0A8T3VQP6"/>
<comment type="caution">
    <text evidence="2">The sequence shown here is derived from an EMBL/GenBank/DDBJ whole genome shotgun (WGS) entry which is preliminary data.</text>
</comment>
<evidence type="ECO:0000256" key="1">
    <source>
        <dbReference type="SAM" id="Phobius"/>
    </source>
</evidence>
<keyword evidence="1" id="KW-0472">Membrane</keyword>
<dbReference type="EMBL" id="SUTG01000045">
    <property type="protein sequence ID" value="MBE6513057.1"/>
    <property type="molecule type" value="Genomic_DNA"/>
</dbReference>
<proteinExistence type="predicted"/>
<feature type="transmembrane region" description="Helical" evidence="1">
    <location>
        <begin position="31"/>
        <end position="49"/>
    </location>
</feature>
<name>A0A8T3VQP6_METOL</name>
<feature type="transmembrane region" description="Helical" evidence="1">
    <location>
        <begin position="7"/>
        <end position="25"/>
    </location>
</feature>
<organism evidence="2 3">
    <name type="scientific">Methanobrevibacter olleyae</name>
    <dbReference type="NCBI Taxonomy" id="294671"/>
    <lineage>
        <taxon>Archaea</taxon>
        <taxon>Methanobacteriati</taxon>
        <taxon>Methanobacteriota</taxon>
        <taxon>Methanomada group</taxon>
        <taxon>Methanobacteria</taxon>
        <taxon>Methanobacteriales</taxon>
        <taxon>Methanobacteriaceae</taxon>
        <taxon>Methanobrevibacter</taxon>
    </lineage>
</organism>
<evidence type="ECO:0000313" key="2">
    <source>
        <dbReference type="EMBL" id="MBE6513057.1"/>
    </source>
</evidence>
<keyword evidence="1" id="KW-1133">Transmembrane helix</keyword>
<gene>
    <name evidence="2" type="ORF">E7Z75_07965</name>
</gene>